<organism evidence="1 2">
    <name type="scientific">Symbiodinium natans</name>
    <dbReference type="NCBI Taxonomy" id="878477"/>
    <lineage>
        <taxon>Eukaryota</taxon>
        <taxon>Sar</taxon>
        <taxon>Alveolata</taxon>
        <taxon>Dinophyceae</taxon>
        <taxon>Suessiales</taxon>
        <taxon>Symbiodiniaceae</taxon>
        <taxon>Symbiodinium</taxon>
    </lineage>
</organism>
<keyword evidence="2" id="KW-1185">Reference proteome</keyword>
<sequence>MFLAHYHVDRGLRTRIIHFLEGAYALNQQGRPGAGAPLLSLLSKPLQHELQFARHEASLKELGFCEHLLHATGFVASELDMLQHFATYAVSQITMAAGDSVFEAGTVAHSAYFIDSTGQIFYRIGQGGAEMVTGPRWLSEMTLWTPWLHLGELTTKEVSSIVSLRQKDFLECLRRSFDWFQLAQTYARDYLKVMSQYAAVTDLWVWQVEPDPGNFLRNGSRSRTTRKSGTLVQSSATMARKLMGHVFAANAGEDFAQVVPHDT</sequence>
<dbReference type="InterPro" id="IPR018490">
    <property type="entry name" value="cNMP-bd_dom_sf"/>
</dbReference>
<evidence type="ECO:0000313" key="1">
    <source>
        <dbReference type="EMBL" id="CAE7382171.1"/>
    </source>
</evidence>
<gene>
    <name evidence="1" type="primary">HCN4</name>
    <name evidence="1" type="ORF">SNAT2548_LOCUS20858</name>
</gene>
<reference evidence="1" key="1">
    <citation type="submission" date="2021-02" db="EMBL/GenBank/DDBJ databases">
        <authorList>
            <person name="Dougan E. K."/>
            <person name="Rhodes N."/>
            <person name="Thang M."/>
            <person name="Chan C."/>
        </authorList>
    </citation>
    <scope>NUCLEOTIDE SEQUENCE</scope>
</reference>
<protein>
    <submittedName>
        <fullName evidence="1">HCN4 protein</fullName>
    </submittedName>
</protein>
<dbReference type="SUPFAM" id="SSF51206">
    <property type="entry name" value="cAMP-binding domain-like"/>
    <property type="match status" value="1"/>
</dbReference>
<accession>A0A812QJ48</accession>
<dbReference type="OrthoDB" id="434349at2759"/>
<proteinExistence type="predicted"/>
<dbReference type="AlphaFoldDB" id="A0A812QJ48"/>
<comment type="caution">
    <text evidence="1">The sequence shown here is derived from an EMBL/GenBank/DDBJ whole genome shotgun (WGS) entry which is preliminary data.</text>
</comment>
<dbReference type="EMBL" id="CAJNDS010002226">
    <property type="protein sequence ID" value="CAE7382171.1"/>
    <property type="molecule type" value="Genomic_DNA"/>
</dbReference>
<name>A0A812QJ48_9DINO</name>
<dbReference type="Proteomes" id="UP000604046">
    <property type="component" value="Unassembled WGS sequence"/>
</dbReference>
<evidence type="ECO:0000313" key="2">
    <source>
        <dbReference type="Proteomes" id="UP000604046"/>
    </source>
</evidence>